<dbReference type="InterPro" id="IPR036061">
    <property type="entry name" value="CheW-like_dom_sf"/>
</dbReference>
<dbReference type="EMBL" id="BLJE01000002">
    <property type="protein sequence ID" value="GFE64811.1"/>
    <property type="molecule type" value="Genomic_DNA"/>
</dbReference>
<dbReference type="PANTHER" id="PTHR22617:SF23">
    <property type="entry name" value="CHEMOTAXIS PROTEIN CHEW"/>
    <property type="match status" value="1"/>
</dbReference>
<gene>
    <name evidence="2" type="primary">cheW1</name>
    <name evidence="2" type="ORF">KIN_18850</name>
</gene>
<name>A0A6N6JEM9_9RHOB</name>
<protein>
    <submittedName>
        <fullName evidence="2">Chemotaxis protein CheW</fullName>
    </submittedName>
</protein>
<dbReference type="AlphaFoldDB" id="A0A6N6JEM9"/>
<dbReference type="SUPFAM" id="SSF50341">
    <property type="entry name" value="CheW-like"/>
    <property type="match status" value="1"/>
</dbReference>
<reference evidence="2 3" key="1">
    <citation type="submission" date="2019-12" db="EMBL/GenBank/DDBJ databases">
        <title>Litoreibacter badius sp. nov., a novel bacteriochlorophyll a-containing bacterium in the genus Litoreibacter.</title>
        <authorList>
            <person name="Kanamuro M."/>
            <person name="Takabe Y."/>
            <person name="Mori K."/>
            <person name="Takaichi S."/>
            <person name="Hanada S."/>
        </authorList>
    </citation>
    <scope>NUCLEOTIDE SEQUENCE [LARGE SCALE GENOMIC DNA]</scope>
    <source>
        <strain evidence="2 3">K6</strain>
    </source>
</reference>
<proteinExistence type="predicted"/>
<dbReference type="SMART" id="SM00260">
    <property type="entry name" value="CheW"/>
    <property type="match status" value="1"/>
</dbReference>
<organism evidence="2 3">
    <name type="scientific">Litoreibacter roseus</name>
    <dbReference type="NCBI Taxonomy" id="2601869"/>
    <lineage>
        <taxon>Bacteria</taxon>
        <taxon>Pseudomonadati</taxon>
        <taxon>Pseudomonadota</taxon>
        <taxon>Alphaproteobacteria</taxon>
        <taxon>Rhodobacterales</taxon>
        <taxon>Roseobacteraceae</taxon>
        <taxon>Litoreibacter</taxon>
    </lineage>
</organism>
<dbReference type="Gene3D" id="2.30.30.40">
    <property type="entry name" value="SH3 Domains"/>
    <property type="match status" value="1"/>
</dbReference>
<dbReference type="RefSeq" id="WP_159806282.1">
    <property type="nucleotide sequence ID" value="NZ_BLJE01000002.1"/>
</dbReference>
<dbReference type="GO" id="GO:0006935">
    <property type="term" value="P:chemotaxis"/>
    <property type="evidence" value="ECO:0007669"/>
    <property type="project" value="InterPro"/>
</dbReference>
<dbReference type="GO" id="GO:0007165">
    <property type="term" value="P:signal transduction"/>
    <property type="evidence" value="ECO:0007669"/>
    <property type="project" value="InterPro"/>
</dbReference>
<dbReference type="Gene3D" id="2.40.50.180">
    <property type="entry name" value="CheA-289, Domain 4"/>
    <property type="match status" value="1"/>
</dbReference>
<dbReference type="InterPro" id="IPR039315">
    <property type="entry name" value="CheW"/>
</dbReference>
<dbReference type="GO" id="GO:0005829">
    <property type="term" value="C:cytosol"/>
    <property type="evidence" value="ECO:0007669"/>
    <property type="project" value="TreeGrafter"/>
</dbReference>
<dbReference type="Pfam" id="PF01584">
    <property type="entry name" value="CheW"/>
    <property type="match status" value="1"/>
</dbReference>
<evidence type="ECO:0000259" key="1">
    <source>
        <dbReference type="PROSITE" id="PS50851"/>
    </source>
</evidence>
<evidence type="ECO:0000313" key="3">
    <source>
        <dbReference type="Proteomes" id="UP000436822"/>
    </source>
</evidence>
<dbReference type="InterPro" id="IPR002545">
    <property type="entry name" value="CheW-lke_dom"/>
</dbReference>
<accession>A0A6N6JEM9</accession>
<dbReference type="PANTHER" id="PTHR22617">
    <property type="entry name" value="CHEMOTAXIS SENSOR HISTIDINE KINASE-RELATED"/>
    <property type="match status" value="1"/>
</dbReference>
<feature type="domain" description="CheW-like" evidence="1">
    <location>
        <begin position="12"/>
        <end position="152"/>
    </location>
</feature>
<dbReference type="Proteomes" id="UP000436822">
    <property type="component" value="Unassembled WGS sequence"/>
</dbReference>
<dbReference type="PROSITE" id="PS50851">
    <property type="entry name" value="CHEW"/>
    <property type="match status" value="1"/>
</dbReference>
<dbReference type="CDD" id="cd00732">
    <property type="entry name" value="CheW"/>
    <property type="match status" value="1"/>
</dbReference>
<keyword evidence="3" id="KW-1185">Reference proteome</keyword>
<evidence type="ECO:0000313" key="2">
    <source>
        <dbReference type="EMBL" id="GFE64811.1"/>
    </source>
</evidence>
<comment type="caution">
    <text evidence="2">The sequence shown here is derived from an EMBL/GenBank/DDBJ whole genome shotgun (WGS) entry which is preliminary data.</text>
</comment>
<dbReference type="OrthoDB" id="9794382at2"/>
<sequence length="156" mass="17068">MQQALEQPDVIGSEFVSFFVGDQSFCLEISQIREIRRWSPATVLPHAPDYVLGVINLRGSVIPVFDLSARLGFGKLTPDERNVIIIAAIGDQMIGMLVDSVSEILSLDPDAIQPRPNIGDEEVISYIQGFASVDDDITRLIDLEAILSPSSKLVAE</sequence>